<dbReference type="SUPFAM" id="SSF47762">
    <property type="entry name" value="PAH2 domain"/>
    <property type="match status" value="1"/>
</dbReference>
<feature type="compositionally biased region" description="Basic and acidic residues" evidence="3">
    <location>
        <begin position="105"/>
        <end position="117"/>
    </location>
</feature>
<feature type="region of interest" description="Disordered" evidence="3">
    <location>
        <begin position="83"/>
        <end position="117"/>
    </location>
</feature>
<dbReference type="Proteomes" id="UP000813461">
    <property type="component" value="Unassembled WGS sequence"/>
</dbReference>
<feature type="region of interest" description="Disordered" evidence="3">
    <location>
        <begin position="1"/>
        <end position="22"/>
    </location>
</feature>
<dbReference type="InterPro" id="IPR036600">
    <property type="entry name" value="PAH_sf"/>
</dbReference>
<dbReference type="EMBL" id="JAGMVJ010000009">
    <property type="protein sequence ID" value="KAH7087743.1"/>
    <property type="molecule type" value="Genomic_DNA"/>
</dbReference>
<accession>A0A8K0R640</accession>
<keyword evidence="2" id="KW-0539">Nucleus</keyword>
<dbReference type="Gene3D" id="1.20.1160.11">
    <property type="entry name" value="Paired amphipathic helix"/>
    <property type="match status" value="1"/>
</dbReference>
<dbReference type="AlphaFoldDB" id="A0A8K0R640"/>
<comment type="caution">
    <text evidence="4">The sequence shown here is derived from an EMBL/GenBank/DDBJ whole genome shotgun (WGS) entry which is preliminary data.</text>
</comment>
<gene>
    <name evidence="4" type="ORF">FB567DRAFT_549003</name>
</gene>
<dbReference type="OrthoDB" id="20872at2759"/>
<evidence type="ECO:0000256" key="2">
    <source>
        <dbReference type="ARBA" id="ARBA00023242"/>
    </source>
</evidence>
<keyword evidence="5" id="KW-1185">Reference proteome</keyword>
<protein>
    <submittedName>
        <fullName evidence="4">Uncharacterized protein</fullName>
    </submittedName>
</protein>
<proteinExistence type="predicted"/>
<evidence type="ECO:0000256" key="1">
    <source>
        <dbReference type="ARBA" id="ARBA00004123"/>
    </source>
</evidence>
<evidence type="ECO:0000256" key="3">
    <source>
        <dbReference type="SAM" id="MobiDB-lite"/>
    </source>
</evidence>
<sequence>MDTQGPACEMGGGQSKRSFHTRNPYGLIHAKERFAEDPERYNRLLKVFAEIYGSSAPDVPYETRMATIRAEMREDVLKDNNDLLQGFESFVPSRQDESSTSQDQEGNKNRARGEGPA</sequence>
<comment type="subcellular location">
    <subcellularLocation>
        <location evidence="1">Nucleus</location>
    </subcellularLocation>
</comment>
<evidence type="ECO:0000313" key="4">
    <source>
        <dbReference type="EMBL" id="KAH7087743.1"/>
    </source>
</evidence>
<dbReference type="GO" id="GO:0005634">
    <property type="term" value="C:nucleus"/>
    <property type="evidence" value="ECO:0007669"/>
    <property type="project" value="UniProtKB-SubCell"/>
</dbReference>
<organism evidence="4 5">
    <name type="scientific">Paraphoma chrysanthemicola</name>
    <dbReference type="NCBI Taxonomy" id="798071"/>
    <lineage>
        <taxon>Eukaryota</taxon>
        <taxon>Fungi</taxon>
        <taxon>Dikarya</taxon>
        <taxon>Ascomycota</taxon>
        <taxon>Pezizomycotina</taxon>
        <taxon>Dothideomycetes</taxon>
        <taxon>Pleosporomycetidae</taxon>
        <taxon>Pleosporales</taxon>
        <taxon>Pleosporineae</taxon>
        <taxon>Phaeosphaeriaceae</taxon>
        <taxon>Paraphoma</taxon>
    </lineage>
</organism>
<dbReference type="GO" id="GO:0006355">
    <property type="term" value="P:regulation of DNA-templated transcription"/>
    <property type="evidence" value="ECO:0007669"/>
    <property type="project" value="InterPro"/>
</dbReference>
<name>A0A8K0R640_9PLEO</name>
<evidence type="ECO:0000313" key="5">
    <source>
        <dbReference type="Proteomes" id="UP000813461"/>
    </source>
</evidence>
<reference evidence="4" key="1">
    <citation type="journal article" date="2021" name="Nat. Commun.">
        <title>Genetic determinants of endophytism in the Arabidopsis root mycobiome.</title>
        <authorList>
            <person name="Mesny F."/>
            <person name="Miyauchi S."/>
            <person name="Thiergart T."/>
            <person name="Pickel B."/>
            <person name="Atanasova L."/>
            <person name="Karlsson M."/>
            <person name="Huettel B."/>
            <person name="Barry K.W."/>
            <person name="Haridas S."/>
            <person name="Chen C."/>
            <person name="Bauer D."/>
            <person name="Andreopoulos W."/>
            <person name="Pangilinan J."/>
            <person name="LaButti K."/>
            <person name="Riley R."/>
            <person name="Lipzen A."/>
            <person name="Clum A."/>
            <person name="Drula E."/>
            <person name="Henrissat B."/>
            <person name="Kohler A."/>
            <person name="Grigoriev I.V."/>
            <person name="Martin F.M."/>
            <person name="Hacquard S."/>
        </authorList>
    </citation>
    <scope>NUCLEOTIDE SEQUENCE</scope>
    <source>
        <strain evidence="4">MPI-SDFR-AT-0120</strain>
    </source>
</reference>